<dbReference type="Gene3D" id="3.30.450.20">
    <property type="entry name" value="PAS domain"/>
    <property type="match status" value="3"/>
</dbReference>
<evidence type="ECO:0000259" key="11">
    <source>
        <dbReference type="PROSITE" id="PS50113"/>
    </source>
</evidence>
<keyword evidence="3" id="KW-0597">Phosphoprotein</keyword>
<keyword evidence="7" id="KW-0067">ATP-binding</keyword>
<dbReference type="InterPro" id="IPR013656">
    <property type="entry name" value="PAS_4"/>
</dbReference>
<dbReference type="Pfam" id="PF08448">
    <property type="entry name" value="PAS_4"/>
    <property type="match status" value="2"/>
</dbReference>
<dbReference type="SMART" id="SM00086">
    <property type="entry name" value="PAC"/>
    <property type="match status" value="2"/>
</dbReference>
<dbReference type="PROSITE" id="PS50113">
    <property type="entry name" value="PAC"/>
    <property type="match status" value="2"/>
</dbReference>
<dbReference type="InterPro" id="IPR035965">
    <property type="entry name" value="PAS-like_dom_sf"/>
</dbReference>
<keyword evidence="8" id="KW-0843">Virulence</keyword>
<dbReference type="InterPro" id="IPR003594">
    <property type="entry name" value="HATPase_dom"/>
</dbReference>
<keyword evidence="13" id="KW-1185">Reference proteome</keyword>
<organism evidence="12 13">
    <name type="scientific">Leeia speluncae</name>
    <dbReference type="NCBI Taxonomy" id="2884804"/>
    <lineage>
        <taxon>Bacteria</taxon>
        <taxon>Pseudomonadati</taxon>
        <taxon>Pseudomonadota</taxon>
        <taxon>Betaproteobacteria</taxon>
        <taxon>Neisseriales</taxon>
        <taxon>Leeiaceae</taxon>
        <taxon>Leeia</taxon>
    </lineage>
</organism>
<dbReference type="InterPro" id="IPR013767">
    <property type="entry name" value="PAS_fold"/>
</dbReference>
<evidence type="ECO:0000256" key="2">
    <source>
        <dbReference type="ARBA" id="ARBA00012438"/>
    </source>
</evidence>
<feature type="domain" description="PAC" evidence="11">
    <location>
        <begin position="210"/>
        <end position="262"/>
    </location>
</feature>
<name>A0ABS8D1X7_9NEIS</name>
<dbReference type="InterPro" id="IPR036890">
    <property type="entry name" value="HATPase_C_sf"/>
</dbReference>
<dbReference type="InterPro" id="IPR000700">
    <property type="entry name" value="PAS-assoc_C"/>
</dbReference>
<evidence type="ECO:0000256" key="6">
    <source>
        <dbReference type="ARBA" id="ARBA00022777"/>
    </source>
</evidence>
<dbReference type="Pfam" id="PF00989">
    <property type="entry name" value="PAS"/>
    <property type="match status" value="1"/>
</dbReference>
<dbReference type="Gene3D" id="3.30.565.10">
    <property type="entry name" value="Histidine kinase-like ATPase, C-terminal domain"/>
    <property type="match status" value="1"/>
</dbReference>
<dbReference type="PROSITE" id="PS50112">
    <property type="entry name" value="PAS"/>
    <property type="match status" value="1"/>
</dbReference>
<dbReference type="RefSeq" id="WP_227177698.1">
    <property type="nucleotide sequence ID" value="NZ_JAJBZT010000001.1"/>
</dbReference>
<proteinExistence type="predicted"/>
<evidence type="ECO:0000256" key="8">
    <source>
        <dbReference type="ARBA" id="ARBA00023026"/>
    </source>
</evidence>
<dbReference type="PANTHER" id="PTHR41523">
    <property type="entry name" value="TWO-COMPONENT SYSTEM SENSOR PROTEIN"/>
    <property type="match status" value="1"/>
</dbReference>
<dbReference type="PANTHER" id="PTHR41523:SF8">
    <property type="entry name" value="ETHYLENE RESPONSE SENSOR PROTEIN"/>
    <property type="match status" value="1"/>
</dbReference>
<gene>
    <name evidence="12" type="ORF">LIN78_01320</name>
</gene>
<dbReference type="SUPFAM" id="SSF55874">
    <property type="entry name" value="ATPase domain of HSP90 chaperone/DNA topoisomerase II/histidine kinase"/>
    <property type="match status" value="1"/>
</dbReference>
<dbReference type="Pfam" id="PF07568">
    <property type="entry name" value="HisKA_2"/>
    <property type="match status" value="1"/>
</dbReference>
<evidence type="ECO:0000256" key="3">
    <source>
        <dbReference type="ARBA" id="ARBA00022553"/>
    </source>
</evidence>
<reference evidence="12" key="1">
    <citation type="submission" date="2021-10" db="EMBL/GenBank/DDBJ databases">
        <title>The complete genome sequence of Leeia sp. TBRC 13508.</title>
        <authorList>
            <person name="Charoenyingcharoen P."/>
            <person name="Yukphan P."/>
        </authorList>
    </citation>
    <scope>NUCLEOTIDE SEQUENCE</scope>
    <source>
        <strain evidence="12">TBRC 13508</strain>
    </source>
</reference>
<evidence type="ECO:0000256" key="7">
    <source>
        <dbReference type="ARBA" id="ARBA00022840"/>
    </source>
</evidence>
<keyword evidence="6" id="KW-0418">Kinase</keyword>
<feature type="domain" description="Histidine kinase" evidence="9">
    <location>
        <begin position="399"/>
        <end position="595"/>
    </location>
</feature>
<keyword evidence="4" id="KW-0808">Transferase</keyword>
<dbReference type="Proteomes" id="UP001165395">
    <property type="component" value="Unassembled WGS sequence"/>
</dbReference>
<evidence type="ECO:0000313" key="12">
    <source>
        <dbReference type="EMBL" id="MCB6182195.1"/>
    </source>
</evidence>
<dbReference type="InterPro" id="IPR005467">
    <property type="entry name" value="His_kinase_dom"/>
</dbReference>
<comment type="caution">
    <text evidence="12">The sequence shown here is derived from an EMBL/GenBank/DDBJ whole genome shotgun (WGS) entry which is preliminary data.</text>
</comment>
<evidence type="ECO:0000256" key="5">
    <source>
        <dbReference type="ARBA" id="ARBA00022741"/>
    </source>
</evidence>
<evidence type="ECO:0000259" key="9">
    <source>
        <dbReference type="PROSITE" id="PS50109"/>
    </source>
</evidence>
<dbReference type="Pfam" id="PF02518">
    <property type="entry name" value="HATPase_c"/>
    <property type="match status" value="1"/>
</dbReference>
<protein>
    <recommendedName>
        <fullName evidence="2">histidine kinase</fullName>
        <ecNumber evidence="2">2.7.13.3</ecNumber>
    </recommendedName>
</protein>
<keyword evidence="5" id="KW-0547">Nucleotide-binding</keyword>
<dbReference type="SMART" id="SM00387">
    <property type="entry name" value="HATPase_c"/>
    <property type="match status" value="1"/>
</dbReference>
<feature type="domain" description="PAC" evidence="11">
    <location>
        <begin position="336"/>
        <end position="388"/>
    </location>
</feature>
<comment type="catalytic activity">
    <reaction evidence="1">
        <text>ATP + protein L-histidine = ADP + protein N-phospho-L-histidine.</text>
        <dbReference type="EC" id="2.7.13.3"/>
    </reaction>
</comment>
<evidence type="ECO:0000313" key="13">
    <source>
        <dbReference type="Proteomes" id="UP001165395"/>
    </source>
</evidence>
<evidence type="ECO:0000259" key="10">
    <source>
        <dbReference type="PROSITE" id="PS50112"/>
    </source>
</evidence>
<accession>A0ABS8D1X7</accession>
<dbReference type="NCBIfam" id="TIGR00229">
    <property type="entry name" value="sensory_box"/>
    <property type="match status" value="2"/>
</dbReference>
<dbReference type="CDD" id="cd00130">
    <property type="entry name" value="PAS"/>
    <property type="match status" value="2"/>
</dbReference>
<evidence type="ECO:0000256" key="1">
    <source>
        <dbReference type="ARBA" id="ARBA00000085"/>
    </source>
</evidence>
<dbReference type="EC" id="2.7.13.3" evidence="2"/>
<feature type="domain" description="PAS" evidence="10">
    <location>
        <begin position="263"/>
        <end position="333"/>
    </location>
</feature>
<dbReference type="SMART" id="SM00091">
    <property type="entry name" value="PAS"/>
    <property type="match status" value="3"/>
</dbReference>
<dbReference type="SUPFAM" id="SSF55785">
    <property type="entry name" value="PYP-like sensor domain (PAS domain)"/>
    <property type="match status" value="3"/>
</dbReference>
<dbReference type="EMBL" id="JAJBZT010000001">
    <property type="protein sequence ID" value="MCB6182195.1"/>
    <property type="molecule type" value="Genomic_DNA"/>
</dbReference>
<dbReference type="InterPro" id="IPR000014">
    <property type="entry name" value="PAS"/>
</dbReference>
<sequence length="598" mass="67007">MRELTQQEDGFLASLIDLFPIGIAVLDRDLRLVYINQRQANINKLPLNQQIGHLIEEFIPLLAPVIRPLLSQVVETGVPIVDQEVIGQTDATGYQPHRIVSYYPWQDETGVRGVIAFVRDSETDPLVEHVLRAGEQRLLNVLNNLAIFVGVMSIDGTLLDVNRAPLQSAGVDASEVCGRKLWDCYWWQHDPLLVKRIESHCNEVAKGRSFRFDVEVRKKSGQLVWIDFMLAPLINSDGVITHIIPSAIDIDQRHRSELALKESEERYRSLVDSSDDAIISKSLQSLITSWNPAAERLFGYAAEEVIGKHITCLFPPDKVDEEKDIMARLVSGERVRHYETERIHKNGTKLYLSVTVSPIFNANGAVVGACKIARDISLEKAHREAREAALAEKTALLHEVHHRVKNNLQIVSSLLNLQARKSPPHIKSALAESQGRIKAMALVHQLLYEANNMAEIDLNDYLRRLVSLMSGTYSASENGIHIRFNASREPVVLELQRTIPCALVVNEMILNAIKHAFINHPKPEIIIDLRCLDNGKTQLDIIDNGIGLPEHFALSSGDTLGIQLIPMFVQQLGGEIQIPKVEKGTCFRIEFEQDGVSS</sequence>
<dbReference type="InterPro" id="IPR001610">
    <property type="entry name" value="PAC"/>
</dbReference>
<dbReference type="PROSITE" id="PS50109">
    <property type="entry name" value="HIS_KIN"/>
    <property type="match status" value="1"/>
</dbReference>
<dbReference type="InterPro" id="IPR011495">
    <property type="entry name" value="Sig_transdc_His_kin_sub2_dim/P"/>
</dbReference>
<evidence type="ECO:0000256" key="4">
    <source>
        <dbReference type="ARBA" id="ARBA00022679"/>
    </source>
</evidence>